<dbReference type="KEGG" id="had:CDV25_04880"/>
<organism evidence="1 2">
    <name type="scientific">Helicobacter apodemus</name>
    <dbReference type="NCBI Taxonomy" id="135569"/>
    <lineage>
        <taxon>Bacteria</taxon>
        <taxon>Pseudomonadati</taxon>
        <taxon>Campylobacterota</taxon>
        <taxon>Epsilonproteobacteria</taxon>
        <taxon>Campylobacterales</taxon>
        <taxon>Helicobacteraceae</taxon>
        <taxon>Helicobacter</taxon>
    </lineage>
</organism>
<dbReference type="AlphaFoldDB" id="A0A2U8FD82"/>
<dbReference type="RefSeq" id="WP_108911011.1">
    <property type="nucleotide sequence ID" value="NZ_CP021886.1"/>
</dbReference>
<dbReference type="EMBL" id="CP021886">
    <property type="protein sequence ID" value="AWI34172.1"/>
    <property type="molecule type" value="Genomic_DNA"/>
</dbReference>
<protein>
    <submittedName>
        <fullName evidence="1">Uncharacterized protein</fullName>
    </submittedName>
</protein>
<reference evidence="1 2" key="1">
    <citation type="submission" date="2017-06" db="EMBL/GenBank/DDBJ databases">
        <title>Complete genome of Helicobacter apodemus.</title>
        <authorList>
            <person name="Cho S."/>
        </authorList>
    </citation>
    <scope>NUCLEOTIDE SEQUENCE [LARGE SCALE GENOMIC DNA]</scope>
    <source>
        <strain evidence="2">SNUVETPUB-15-01</strain>
    </source>
</reference>
<sequence>MSATNIHFNRVSLNDLINIISEKTAKSVAQKESKKTKANESFLYNNLLRSFKNGIKVTKHFANRLQQRFILDEVQVLSSAISRAIRQTQTQEVGCNHKSISQKIIDKMTGIVVVLERQGMYSAVLVTSYKLGEENLLSDEELRDLRARGLL</sequence>
<name>A0A2U8FD82_9HELI</name>
<dbReference type="Proteomes" id="UP000244890">
    <property type="component" value="Chromosome"/>
</dbReference>
<accession>A0A2U8FD82</accession>
<gene>
    <name evidence="1" type="ORF">CDV25_04880</name>
</gene>
<dbReference type="OrthoDB" id="5362287at2"/>
<evidence type="ECO:0000313" key="1">
    <source>
        <dbReference type="EMBL" id="AWI34172.1"/>
    </source>
</evidence>
<evidence type="ECO:0000313" key="2">
    <source>
        <dbReference type="Proteomes" id="UP000244890"/>
    </source>
</evidence>
<proteinExistence type="predicted"/>